<keyword evidence="1" id="KW-0433">Leucine-rich repeat</keyword>
<dbReference type="PROSITE" id="PS51450">
    <property type="entry name" value="LRR"/>
    <property type="match status" value="9"/>
</dbReference>
<gene>
    <name evidence="4" type="ORF">BDZ85DRAFT_199311</name>
</gene>
<evidence type="ECO:0000313" key="5">
    <source>
        <dbReference type="Proteomes" id="UP000799538"/>
    </source>
</evidence>
<dbReference type="SMART" id="SM00365">
    <property type="entry name" value="LRR_SD22"/>
    <property type="match status" value="10"/>
</dbReference>
<dbReference type="InterPro" id="IPR025875">
    <property type="entry name" value="Leu-rich_rpt_4"/>
</dbReference>
<dbReference type="InterPro" id="IPR050836">
    <property type="entry name" value="SDS22/Internalin_LRR"/>
</dbReference>
<dbReference type="AlphaFoldDB" id="A0A6A6GB41"/>
<dbReference type="InterPro" id="IPR032675">
    <property type="entry name" value="LRR_dom_sf"/>
</dbReference>
<dbReference type="Proteomes" id="UP000799538">
    <property type="component" value="Unassembled WGS sequence"/>
</dbReference>
<evidence type="ECO:0000313" key="4">
    <source>
        <dbReference type="EMBL" id="KAF2222600.1"/>
    </source>
</evidence>
<keyword evidence="2" id="KW-0677">Repeat</keyword>
<dbReference type="OrthoDB" id="266138at2759"/>
<dbReference type="Pfam" id="PF13855">
    <property type="entry name" value="LRR_8"/>
    <property type="match status" value="1"/>
</dbReference>
<evidence type="ECO:0008006" key="6">
    <source>
        <dbReference type="Google" id="ProtNLM"/>
    </source>
</evidence>
<evidence type="ECO:0000256" key="3">
    <source>
        <dbReference type="SAM" id="MobiDB-lite"/>
    </source>
</evidence>
<sequence length="399" mass="44930">MSEQVAQNGAGGVPSEATNGDAQGDRRSSQPLSEKTSTPHSNRTGWDGKLRMEKKAVVVNGNAVDNSDQEAESEDELPGETIEADEADLLNDEDPEAEEIDAQHSRIASIPSLRLERFPKLTRLGLRQNLIRSIELPESLASTLTELELYDNLISHIRHLDPFTNLRSLDLSYNKIKHIKHVDHLKNLTHLYLVQNKISKIEGLEGLEKLEYLELGANRIRVIEGLETLKSLTQLWLGQNKITSLQGLSTCKSLRTLSIQANRIEDLEGLEELPQLEELYISDNLVKSLAPLQSNPNIQILDVQDNPIGTLDGIERLTKLENFWASGCKIEKFEEVERALKDKASLSEVYFERNPIQRQNEVLYRNKVRLALPQVTKIDAGECKQRVRSCNILNQCSVC</sequence>
<dbReference type="InterPro" id="IPR001611">
    <property type="entry name" value="Leu-rich_rpt"/>
</dbReference>
<keyword evidence="5" id="KW-1185">Reference proteome</keyword>
<feature type="compositionally biased region" description="Polar residues" evidence="3">
    <location>
        <begin position="29"/>
        <end position="44"/>
    </location>
</feature>
<dbReference type="SMART" id="SM00369">
    <property type="entry name" value="LRR_TYP"/>
    <property type="match status" value="6"/>
</dbReference>
<evidence type="ECO:0000256" key="2">
    <source>
        <dbReference type="ARBA" id="ARBA00022737"/>
    </source>
</evidence>
<dbReference type="PANTHER" id="PTHR46652">
    <property type="entry name" value="LEUCINE-RICH REPEAT AND IQ DOMAIN-CONTAINING PROTEIN 1-RELATED"/>
    <property type="match status" value="1"/>
</dbReference>
<dbReference type="InterPro" id="IPR003591">
    <property type="entry name" value="Leu-rich_rpt_typical-subtyp"/>
</dbReference>
<dbReference type="Pfam" id="PF12799">
    <property type="entry name" value="LRR_4"/>
    <property type="match status" value="1"/>
</dbReference>
<dbReference type="SUPFAM" id="SSF52058">
    <property type="entry name" value="L domain-like"/>
    <property type="match status" value="1"/>
</dbReference>
<name>A0A6A6GB41_9PEZI</name>
<evidence type="ECO:0000256" key="1">
    <source>
        <dbReference type="ARBA" id="ARBA00022614"/>
    </source>
</evidence>
<feature type="compositionally biased region" description="Acidic residues" evidence="3">
    <location>
        <begin position="67"/>
        <end position="81"/>
    </location>
</feature>
<dbReference type="EMBL" id="ML992508">
    <property type="protein sequence ID" value="KAF2222600.1"/>
    <property type="molecule type" value="Genomic_DNA"/>
</dbReference>
<feature type="region of interest" description="Disordered" evidence="3">
    <location>
        <begin position="1"/>
        <end position="81"/>
    </location>
</feature>
<dbReference type="PANTHER" id="PTHR46652:SF3">
    <property type="entry name" value="LEUCINE-RICH REPEAT-CONTAINING PROTEIN 9"/>
    <property type="match status" value="1"/>
</dbReference>
<reference evidence="5" key="1">
    <citation type="journal article" date="2020" name="Stud. Mycol.">
        <title>101 Dothideomycetes genomes: A test case for predicting lifestyles and emergence of pathogens.</title>
        <authorList>
            <person name="Haridas S."/>
            <person name="Albert R."/>
            <person name="Binder M."/>
            <person name="Bloem J."/>
            <person name="LaButti K."/>
            <person name="Salamov A."/>
            <person name="Andreopoulos B."/>
            <person name="Baker S."/>
            <person name="Barry K."/>
            <person name="Bills G."/>
            <person name="Bluhm B."/>
            <person name="Cannon C."/>
            <person name="Castanera R."/>
            <person name="Culley D."/>
            <person name="Daum C."/>
            <person name="Ezra D."/>
            <person name="Gonzalez J."/>
            <person name="Henrissat B."/>
            <person name="Kuo A."/>
            <person name="Liang C."/>
            <person name="Lipzen A."/>
            <person name="Lutzoni F."/>
            <person name="Magnuson J."/>
            <person name="Mondo S."/>
            <person name="Nolan M."/>
            <person name="Ohm R."/>
            <person name="Pangilinan J."/>
            <person name="Park H.-J."/>
            <person name="Ramirez L."/>
            <person name="Alfaro M."/>
            <person name="Sun H."/>
            <person name="Tritt A."/>
            <person name="Yoshinaga Y."/>
            <person name="Zwiers L.-H."/>
            <person name="Turgeon B."/>
            <person name="Goodwin S."/>
            <person name="Spatafora J."/>
            <person name="Crous P."/>
            <person name="Grigoriev I."/>
        </authorList>
    </citation>
    <scope>NUCLEOTIDE SEQUENCE [LARGE SCALE GENOMIC DNA]</scope>
    <source>
        <strain evidence="5">CECT 20119</strain>
    </source>
</reference>
<protein>
    <recommendedName>
        <fullName evidence="6">Protein phosphatase 1 regulatory subunit 7</fullName>
    </recommendedName>
</protein>
<dbReference type="FunFam" id="3.80.10.10:FF:000446">
    <property type="entry name" value="Protein phosphatase 1 regulatory subunit SDS22"/>
    <property type="match status" value="1"/>
</dbReference>
<feature type="compositionally biased region" description="Basic and acidic residues" evidence="3">
    <location>
        <begin position="46"/>
        <end position="56"/>
    </location>
</feature>
<dbReference type="Gene3D" id="3.80.10.10">
    <property type="entry name" value="Ribonuclease Inhibitor"/>
    <property type="match status" value="3"/>
</dbReference>
<organism evidence="4 5">
    <name type="scientific">Elsinoe ampelina</name>
    <dbReference type="NCBI Taxonomy" id="302913"/>
    <lineage>
        <taxon>Eukaryota</taxon>
        <taxon>Fungi</taxon>
        <taxon>Dikarya</taxon>
        <taxon>Ascomycota</taxon>
        <taxon>Pezizomycotina</taxon>
        <taxon>Dothideomycetes</taxon>
        <taxon>Dothideomycetidae</taxon>
        <taxon>Myriangiales</taxon>
        <taxon>Elsinoaceae</taxon>
        <taxon>Elsinoe</taxon>
    </lineage>
</organism>
<accession>A0A6A6GB41</accession>
<dbReference type="Pfam" id="PF13516">
    <property type="entry name" value="LRR_6"/>
    <property type="match status" value="1"/>
</dbReference>
<proteinExistence type="predicted"/>